<proteinExistence type="predicted"/>
<protein>
    <submittedName>
        <fullName evidence="1">Uncharacterized protein</fullName>
    </submittedName>
</protein>
<evidence type="ECO:0000313" key="1">
    <source>
        <dbReference type="EMBL" id="CDX34537.1"/>
    </source>
</evidence>
<gene>
    <name evidence="1" type="ORF">MPLDJ20_190047</name>
</gene>
<dbReference type="Proteomes" id="UP000046373">
    <property type="component" value="Unassembled WGS sequence"/>
</dbReference>
<reference evidence="1 2" key="1">
    <citation type="submission" date="2014-08" db="EMBL/GenBank/DDBJ databases">
        <authorList>
            <person name="Moulin Lionel"/>
        </authorList>
    </citation>
    <scope>NUCLEOTIDE SEQUENCE [LARGE SCALE GENOMIC DNA]</scope>
</reference>
<organism evidence="1 2">
    <name type="scientific">Mesorhizobium plurifarium</name>
    <dbReference type="NCBI Taxonomy" id="69974"/>
    <lineage>
        <taxon>Bacteria</taxon>
        <taxon>Pseudomonadati</taxon>
        <taxon>Pseudomonadota</taxon>
        <taxon>Alphaproteobacteria</taxon>
        <taxon>Hyphomicrobiales</taxon>
        <taxon>Phyllobacteriaceae</taxon>
        <taxon>Mesorhizobium</taxon>
    </lineage>
</organism>
<dbReference type="AlphaFoldDB" id="A0A090ESQ1"/>
<name>A0A090ESQ1_MESPL</name>
<sequence>MPECQSGSWPGHRRKQVRWGRVDAVPCWRSLLPPVTEERNQQPHCPSLVFALVWCDRTIRMRQSLAAVLPAKFVLKRVAIFQIRSMRFRFLILRMSLSRKRSPLSGDML</sequence>
<accession>A0A090ESQ1</accession>
<dbReference type="EMBL" id="CCNB01000011">
    <property type="protein sequence ID" value="CDX34537.1"/>
    <property type="molecule type" value="Genomic_DNA"/>
</dbReference>
<evidence type="ECO:0000313" key="2">
    <source>
        <dbReference type="Proteomes" id="UP000046373"/>
    </source>
</evidence>